<dbReference type="InterPro" id="IPR017185">
    <property type="entry name" value="UCP037373_trxn_reg"/>
</dbReference>
<sequence length="129" mass="15157">MVIYMEDKTPLNLADQDFEIIDLLQSLNVPRTQAITIACLVSCRELTSQTIERATGLRQPEVSVAMRTLRRRGWIEERDEKKTNNKGRPLKYYMLTVPMRSIVETFETEYFEKKEEMIATINQLKEIKI</sequence>
<dbReference type="InterPro" id="IPR036390">
    <property type="entry name" value="WH_DNA-bd_sf"/>
</dbReference>
<dbReference type="EMBL" id="CP002101">
    <property type="protein sequence ID" value="AEH60272.1"/>
    <property type="molecule type" value="Genomic_DNA"/>
</dbReference>
<evidence type="ECO:0000313" key="2">
    <source>
        <dbReference type="Proteomes" id="UP000006622"/>
    </source>
</evidence>
<dbReference type="KEGG" id="mzh:Mzhil_0397"/>
<dbReference type="InterPro" id="IPR036388">
    <property type="entry name" value="WH-like_DNA-bd_sf"/>
</dbReference>
<accession>F7XPE4</accession>
<evidence type="ECO:0008006" key="3">
    <source>
        <dbReference type="Google" id="ProtNLM"/>
    </source>
</evidence>
<keyword evidence="2" id="KW-1185">Reference proteome</keyword>
<protein>
    <recommendedName>
        <fullName evidence="3">Transcriptional regulator, TrmB</fullName>
    </recommendedName>
</protein>
<dbReference type="STRING" id="679901.Mzhil_0397"/>
<name>F7XPE4_METZD</name>
<dbReference type="PIRSF" id="PIRSF037373">
    <property type="entry name" value="UCP037373_trxn_reg"/>
    <property type="match status" value="1"/>
</dbReference>
<dbReference type="HOGENOM" id="CLU_163103_0_0_2"/>
<gene>
    <name evidence="1" type="ordered locus">Mzhil_0397</name>
</gene>
<reference evidence="1 2" key="1">
    <citation type="submission" date="2010-07" db="EMBL/GenBank/DDBJ databases">
        <title>The complete genome of Methanosalsum zhilinae DSM 4017.</title>
        <authorList>
            <consortium name="US DOE Joint Genome Institute (JGI-PGF)"/>
            <person name="Lucas S."/>
            <person name="Copeland A."/>
            <person name="Lapidus A."/>
            <person name="Glavina del Rio T."/>
            <person name="Dalin E."/>
            <person name="Tice H."/>
            <person name="Bruce D."/>
            <person name="Goodwin L."/>
            <person name="Pitluck S."/>
            <person name="Kyrpides N."/>
            <person name="Mavromatis K."/>
            <person name="Ovchinnikova G."/>
            <person name="Daligault H."/>
            <person name="Detter J.C."/>
            <person name="Han C."/>
            <person name="Tapia R."/>
            <person name="Larimer F."/>
            <person name="Land M."/>
            <person name="Hauser L."/>
            <person name="Markowitz V."/>
            <person name="Cheng J.-F."/>
            <person name="Hugenholtz P."/>
            <person name="Woyke T."/>
            <person name="Wu D."/>
            <person name="Spring S."/>
            <person name="Schueler E."/>
            <person name="Brambilla E."/>
            <person name="Klenk H.-P."/>
            <person name="Eisen J.A."/>
        </authorList>
    </citation>
    <scope>NUCLEOTIDE SEQUENCE [LARGE SCALE GENOMIC DNA]</scope>
    <source>
        <strain evidence="2">DSM 4017 / NBRC 107636 / OCM 62 / WeN5</strain>
    </source>
</reference>
<organism evidence="1 2">
    <name type="scientific">Methanosalsum zhilinae (strain DSM 4017 / NBRC 107636 / OCM 62 / WeN5)</name>
    <name type="common">Methanohalophilus zhilinae</name>
    <dbReference type="NCBI Taxonomy" id="679901"/>
    <lineage>
        <taxon>Archaea</taxon>
        <taxon>Methanobacteriati</taxon>
        <taxon>Methanobacteriota</taxon>
        <taxon>Stenosarchaea group</taxon>
        <taxon>Methanomicrobia</taxon>
        <taxon>Methanosarcinales</taxon>
        <taxon>Methanosarcinaceae</taxon>
        <taxon>Methanosalsum</taxon>
    </lineage>
</organism>
<proteinExistence type="predicted"/>
<dbReference type="AlphaFoldDB" id="F7XPE4"/>
<dbReference type="Proteomes" id="UP000006622">
    <property type="component" value="Chromosome"/>
</dbReference>
<dbReference type="SUPFAM" id="SSF46785">
    <property type="entry name" value="Winged helix' DNA-binding domain"/>
    <property type="match status" value="1"/>
</dbReference>
<evidence type="ECO:0000313" key="1">
    <source>
        <dbReference type="EMBL" id="AEH60272.1"/>
    </source>
</evidence>
<dbReference type="Gene3D" id="1.10.10.10">
    <property type="entry name" value="Winged helix-like DNA-binding domain superfamily/Winged helix DNA-binding domain"/>
    <property type="match status" value="1"/>
</dbReference>